<feature type="transmembrane region" description="Helical" evidence="2">
    <location>
        <begin position="313"/>
        <end position="337"/>
    </location>
</feature>
<evidence type="ECO:0000256" key="2">
    <source>
        <dbReference type="SAM" id="Phobius"/>
    </source>
</evidence>
<evidence type="ECO:0000313" key="4">
    <source>
        <dbReference type="Proteomes" id="UP000595278"/>
    </source>
</evidence>
<reference evidence="3 4" key="1">
    <citation type="submission" date="2021-01" db="EMBL/GenBank/DDBJ databases">
        <title>Entomomonas sp. F2A isolated from a house cricket (Acheta domesticus).</title>
        <authorList>
            <person name="Spergser J."/>
            <person name="Busse H.-J."/>
        </authorList>
    </citation>
    <scope>NUCLEOTIDE SEQUENCE [LARGE SCALE GENOMIC DNA]</scope>
    <source>
        <strain evidence="3 4">F2A</strain>
    </source>
</reference>
<sequence>MIAYEAEAKRVSWGSIIAGLVTVLAVSILFSTLGTSLGFAVLSPKSDQPFEGVGITMLIWTVLTVVVSLAAGGFVAGRLAGIEGKIHGFLVWATTLIVSVILTSMMLSSAVQMAGSTIGAVGSATGSVVSGVGSVVGSSVTTAAKGIEKIFESINIDTDVSGQELQQNIKQALQNSGVDALQPNYLQNQLKKSAKDVQSAVKQIALNPDDADKVIDNLSKTLKERADTVTSKIDREDVVRAIRNNSNLSDDEINQIVDNYIEARTELQQTIEERLQDTEELIAEAKATYQDMKVKAIEAADQAASAVAKIACWSFIALLLGAIVSTLTGCLGVRYYARVYRREVV</sequence>
<keyword evidence="2" id="KW-1133">Transmembrane helix</keyword>
<gene>
    <name evidence="3" type="ORF">JHT90_03485</name>
</gene>
<feature type="coiled-coil region" evidence="1">
    <location>
        <begin position="253"/>
        <end position="295"/>
    </location>
</feature>
<dbReference type="RefSeq" id="WP_201094149.1">
    <property type="nucleotide sequence ID" value="NZ_CP067393.1"/>
</dbReference>
<keyword evidence="2" id="KW-0812">Transmembrane</keyword>
<evidence type="ECO:0000313" key="3">
    <source>
        <dbReference type="EMBL" id="QQP86317.1"/>
    </source>
</evidence>
<organism evidence="3 4">
    <name type="scientific">Entomomonas asaccharolytica</name>
    <dbReference type="NCBI Taxonomy" id="2785331"/>
    <lineage>
        <taxon>Bacteria</taxon>
        <taxon>Pseudomonadati</taxon>
        <taxon>Pseudomonadota</taxon>
        <taxon>Gammaproteobacteria</taxon>
        <taxon>Pseudomonadales</taxon>
        <taxon>Pseudomonadaceae</taxon>
        <taxon>Entomomonas</taxon>
    </lineage>
</organism>
<keyword evidence="1" id="KW-0175">Coiled coil</keyword>
<accession>A0A974RXM7</accession>
<protein>
    <recommendedName>
        <fullName evidence="5">CAP-Gly protein</fullName>
    </recommendedName>
</protein>
<keyword evidence="2" id="KW-0472">Membrane</keyword>
<dbReference type="EMBL" id="CP067393">
    <property type="protein sequence ID" value="QQP86317.1"/>
    <property type="molecule type" value="Genomic_DNA"/>
</dbReference>
<name>A0A974RXM7_9GAMM</name>
<dbReference type="KEGG" id="eaz:JHT90_03485"/>
<feature type="transmembrane region" description="Helical" evidence="2">
    <location>
        <begin position="89"/>
        <end position="107"/>
    </location>
</feature>
<proteinExistence type="predicted"/>
<feature type="transmembrane region" description="Helical" evidence="2">
    <location>
        <begin position="53"/>
        <end position="77"/>
    </location>
</feature>
<dbReference type="Proteomes" id="UP000595278">
    <property type="component" value="Chromosome"/>
</dbReference>
<feature type="transmembrane region" description="Helical" evidence="2">
    <location>
        <begin position="12"/>
        <end position="33"/>
    </location>
</feature>
<evidence type="ECO:0008006" key="5">
    <source>
        <dbReference type="Google" id="ProtNLM"/>
    </source>
</evidence>
<dbReference type="AlphaFoldDB" id="A0A974RXM7"/>
<evidence type="ECO:0000256" key="1">
    <source>
        <dbReference type="SAM" id="Coils"/>
    </source>
</evidence>
<keyword evidence="4" id="KW-1185">Reference proteome</keyword>